<sequence>MVEPGLILPAPPSMAASAAKGSIGPFSSVGVSGSESSMGAGSSWRSEMAVSVEFLRSRQPRGLSASESLSMEKADGASLDGPSLPCSGSVFTAELFQINN</sequence>
<proteinExistence type="predicted"/>
<evidence type="ECO:0000256" key="1">
    <source>
        <dbReference type="SAM" id="MobiDB-lite"/>
    </source>
</evidence>
<protein>
    <submittedName>
        <fullName evidence="2">Uncharacterized protein</fullName>
    </submittedName>
</protein>
<evidence type="ECO:0000313" key="2">
    <source>
        <dbReference type="EMBL" id="TFA98960.1"/>
    </source>
</evidence>
<gene>
    <name evidence="2" type="ORF">CCMA1212_009138</name>
</gene>
<dbReference type="GeneID" id="300580686"/>
<feature type="region of interest" description="Disordered" evidence="1">
    <location>
        <begin position="58"/>
        <end position="80"/>
    </location>
</feature>
<name>A0ABY2GTK5_9HYPO</name>
<dbReference type="Proteomes" id="UP001642720">
    <property type="component" value="Unassembled WGS sequence"/>
</dbReference>
<comment type="caution">
    <text evidence="2">The sequence shown here is derived from an EMBL/GenBank/DDBJ whole genome shotgun (WGS) entry which is preliminary data.</text>
</comment>
<dbReference type="RefSeq" id="XP_073555162.1">
    <property type="nucleotide sequence ID" value="XM_073706236.1"/>
</dbReference>
<evidence type="ECO:0000313" key="3">
    <source>
        <dbReference type="Proteomes" id="UP001642720"/>
    </source>
</evidence>
<accession>A0ABY2GTK5</accession>
<reference evidence="2 3" key="1">
    <citation type="submission" date="2018-01" db="EMBL/GenBank/DDBJ databases">
        <title>Genome characterization of the sugarcane-associated fungus Trichoderma ghanense CCMA-1212 and their application in lignocelulose bioconversion.</title>
        <authorList>
            <person name="Steindorff A.S."/>
            <person name="Mendes T.D."/>
            <person name="Vilela E.S.D."/>
            <person name="Rodrigues D.S."/>
            <person name="Formighieri E.F."/>
            <person name="Melo I.S."/>
            <person name="Favaro L.C.L."/>
        </authorList>
    </citation>
    <scope>NUCLEOTIDE SEQUENCE [LARGE SCALE GENOMIC DNA]</scope>
    <source>
        <strain evidence="2 3">CCMA-1212</strain>
    </source>
</reference>
<organism evidence="2 3">
    <name type="scientific">Trichoderma ghanense</name>
    <dbReference type="NCBI Taxonomy" id="65468"/>
    <lineage>
        <taxon>Eukaryota</taxon>
        <taxon>Fungi</taxon>
        <taxon>Dikarya</taxon>
        <taxon>Ascomycota</taxon>
        <taxon>Pezizomycotina</taxon>
        <taxon>Sordariomycetes</taxon>
        <taxon>Hypocreomycetidae</taxon>
        <taxon>Hypocreales</taxon>
        <taxon>Hypocreaceae</taxon>
        <taxon>Trichoderma</taxon>
    </lineage>
</organism>
<keyword evidence="3" id="KW-1185">Reference proteome</keyword>
<dbReference type="EMBL" id="PPTA01000016">
    <property type="protein sequence ID" value="TFA98960.1"/>
    <property type="molecule type" value="Genomic_DNA"/>
</dbReference>